<dbReference type="InterPro" id="IPR006977">
    <property type="entry name" value="Yip1_dom"/>
</dbReference>
<evidence type="ECO:0000256" key="4">
    <source>
        <dbReference type="ARBA" id="ARBA00023136"/>
    </source>
</evidence>
<keyword evidence="2 5" id="KW-0812">Transmembrane</keyword>
<accession>A0ABQ1H2X4</accession>
<evidence type="ECO:0000256" key="1">
    <source>
        <dbReference type="ARBA" id="ARBA00004141"/>
    </source>
</evidence>
<feature type="transmembrane region" description="Helical" evidence="5">
    <location>
        <begin position="110"/>
        <end position="132"/>
    </location>
</feature>
<comment type="caution">
    <text evidence="7">The sequence shown here is derived from an EMBL/GenBank/DDBJ whole genome shotgun (WGS) entry which is preliminary data.</text>
</comment>
<feature type="transmembrane region" description="Helical" evidence="5">
    <location>
        <begin position="70"/>
        <end position="98"/>
    </location>
</feature>
<feature type="transmembrane region" description="Helical" evidence="5">
    <location>
        <begin position="32"/>
        <end position="50"/>
    </location>
</feature>
<feature type="domain" description="Yip1" evidence="6">
    <location>
        <begin position="14"/>
        <end position="196"/>
    </location>
</feature>
<name>A0ABQ1H2X4_9BACL</name>
<keyword evidence="4 5" id="KW-0472">Membrane</keyword>
<organism evidence="7 8">
    <name type="scientific">Kroppenstedtia guangzhouensis</name>
    <dbReference type="NCBI Taxonomy" id="1274356"/>
    <lineage>
        <taxon>Bacteria</taxon>
        <taxon>Bacillati</taxon>
        <taxon>Bacillota</taxon>
        <taxon>Bacilli</taxon>
        <taxon>Bacillales</taxon>
        <taxon>Thermoactinomycetaceae</taxon>
        <taxon>Kroppenstedtia</taxon>
    </lineage>
</organism>
<evidence type="ECO:0000313" key="8">
    <source>
        <dbReference type="Proteomes" id="UP000617979"/>
    </source>
</evidence>
<comment type="subcellular location">
    <subcellularLocation>
        <location evidence="1">Membrane</location>
        <topology evidence="1">Multi-pass membrane protein</topology>
    </subcellularLocation>
</comment>
<keyword evidence="8" id="KW-1185">Reference proteome</keyword>
<feature type="transmembrane region" description="Helical" evidence="5">
    <location>
        <begin position="156"/>
        <end position="179"/>
    </location>
</feature>
<sequence>MSRQGKESIRFWLSVLIRPKQELIILRQESSWGWPLFFMTSIQAFLYYLIAMSEPTVLDVFGPVADLSGLLFALYGAVSVPLTLVMSSFVQWLIALLMRERLNYRKLFQLNIYLWLVILLKDLVILISVTGFEADFSAPVSSLAYYLELEEPVDRLAGMVELFSIWHFSLVALGLQAVFSLPPKKAWIIALEAFFAEAGLILLLA</sequence>
<proteinExistence type="predicted"/>
<evidence type="ECO:0000256" key="2">
    <source>
        <dbReference type="ARBA" id="ARBA00022692"/>
    </source>
</evidence>
<gene>
    <name evidence="7" type="ORF">GCM10007416_32690</name>
</gene>
<evidence type="ECO:0000256" key="3">
    <source>
        <dbReference type="ARBA" id="ARBA00022989"/>
    </source>
</evidence>
<reference evidence="8" key="1">
    <citation type="journal article" date="2019" name="Int. J. Syst. Evol. Microbiol.">
        <title>The Global Catalogue of Microorganisms (GCM) 10K type strain sequencing project: providing services to taxonomists for standard genome sequencing and annotation.</title>
        <authorList>
            <consortium name="The Broad Institute Genomics Platform"/>
            <consortium name="The Broad Institute Genome Sequencing Center for Infectious Disease"/>
            <person name="Wu L."/>
            <person name="Ma J."/>
        </authorList>
    </citation>
    <scope>NUCLEOTIDE SEQUENCE [LARGE SCALE GENOMIC DNA]</scope>
    <source>
        <strain evidence="8">CGMCC 1.12404</strain>
    </source>
</reference>
<protein>
    <recommendedName>
        <fullName evidence="6">Yip1 domain-containing protein</fullName>
    </recommendedName>
</protein>
<feature type="transmembrane region" description="Helical" evidence="5">
    <location>
        <begin position="186"/>
        <end position="204"/>
    </location>
</feature>
<dbReference type="EMBL" id="BMEX01000022">
    <property type="protein sequence ID" value="GGA56934.1"/>
    <property type="molecule type" value="Genomic_DNA"/>
</dbReference>
<evidence type="ECO:0000256" key="5">
    <source>
        <dbReference type="SAM" id="Phobius"/>
    </source>
</evidence>
<evidence type="ECO:0000259" key="6">
    <source>
        <dbReference type="Pfam" id="PF04893"/>
    </source>
</evidence>
<evidence type="ECO:0000313" key="7">
    <source>
        <dbReference type="EMBL" id="GGA56934.1"/>
    </source>
</evidence>
<keyword evidence="3 5" id="KW-1133">Transmembrane helix</keyword>
<dbReference type="RefSeq" id="WP_188433585.1">
    <property type="nucleotide sequence ID" value="NZ_BMEX01000022.1"/>
</dbReference>
<dbReference type="Pfam" id="PF04893">
    <property type="entry name" value="Yip1"/>
    <property type="match status" value="1"/>
</dbReference>
<dbReference type="Proteomes" id="UP000617979">
    <property type="component" value="Unassembled WGS sequence"/>
</dbReference>